<protein>
    <recommendedName>
        <fullName evidence="8">Peptidase S1 domain-containing protein</fullName>
    </recommendedName>
</protein>
<evidence type="ECO:0000313" key="9">
    <source>
        <dbReference type="EMBL" id="CAF0867949.1"/>
    </source>
</evidence>
<keyword evidence="6" id="KW-0812">Transmembrane</keyword>
<feature type="domain" description="Peptidase S1" evidence="8">
    <location>
        <begin position="49"/>
        <end position="284"/>
    </location>
</feature>
<organism evidence="10 11">
    <name type="scientific">Adineta ricciae</name>
    <name type="common">Rotifer</name>
    <dbReference type="NCBI Taxonomy" id="249248"/>
    <lineage>
        <taxon>Eukaryota</taxon>
        <taxon>Metazoa</taxon>
        <taxon>Spiralia</taxon>
        <taxon>Gnathifera</taxon>
        <taxon>Rotifera</taxon>
        <taxon>Eurotatoria</taxon>
        <taxon>Bdelloidea</taxon>
        <taxon>Adinetida</taxon>
        <taxon>Adinetidae</taxon>
        <taxon>Adineta</taxon>
    </lineage>
</organism>
<dbReference type="Proteomes" id="UP000663852">
    <property type="component" value="Unassembled WGS sequence"/>
</dbReference>
<evidence type="ECO:0000259" key="8">
    <source>
        <dbReference type="PROSITE" id="PS50240"/>
    </source>
</evidence>
<evidence type="ECO:0000256" key="2">
    <source>
        <dbReference type="ARBA" id="ARBA00022801"/>
    </source>
</evidence>
<comment type="caution">
    <text evidence="10">The sequence shown here is derived from an EMBL/GenBank/DDBJ whole genome shotgun (WGS) entry which is preliminary data.</text>
</comment>
<dbReference type="InterPro" id="IPR018114">
    <property type="entry name" value="TRYPSIN_HIS"/>
</dbReference>
<dbReference type="AlphaFoldDB" id="A0A814HC88"/>
<proteinExistence type="predicted"/>
<name>A0A814HC88_ADIRI</name>
<dbReference type="FunFam" id="2.40.10.10:FF:000003">
    <property type="entry name" value="Transmembrane serine protease 3"/>
    <property type="match status" value="1"/>
</dbReference>
<dbReference type="InterPro" id="IPR033116">
    <property type="entry name" value="TRYPSIN_SER"/>
</dbReference>
<sequence length="335" mass="35141">MNLGYKHDMISYCTVFLLVLVQQTHSYLYSCDPTVSCGCSPNSATVSRIVGGEAAASSTWSWAVSISINNQALCGGSVISSSWVVTAAHCVSGLAASKVTVYAGSNARFSGQSRVASSITVHPSYVSSSHVNDIALIRLSSPLIISNSSVKPVCIPSVDSATLSAGEWPAADLSVVAVGWGTLTEDGSLPYYLQQVTVETVAYTDPTCSSVLYDQQKQLCAGVYGGGKDTCQGDSGGPLMMFTTSNQWVLVGLTSYGDGCARANAMGVYTRVAAYQDWIRQTTSGAYLNPASSVSARINPNVSSSAITDTTDNAVPVSPVAFLISLLLFVVFYFI</sequence>
<keyword evidence="2 5" id="KW-0378">Hydrolase</keyword>
<dbReference type="Gene3D" id="2.40.10.10">
    <property type="entry name" value="Trypsin-like serine proteases"/>
    <property type="match status" value="1"/>
</dbReference>
<evidence type="ECO:0000313" key="10">
    <source>
        <dbReference type="EMBL" id="CAF1007828.1"/>
    </source>
</evidence>
<dbReference type="InterPro" id="IPR043504">
    <property type="entry name" value="Peptidase_S1_PA_chymotrypsin"/>
</dbReference>
<dbReference type="EMBL" id="CAJNOR010000789">
    <property type="protein sequence ID" value="CAF1007828.1"/>
    <property type="molecule type" value="Genomic_DNA"/>
</dbReference>
<feature type="transmembrane region" description="Helical" evidence="6">
    <location>
        <begin position="314"/>
        <end position="334"/>
    </location>
</feature>
<dbReference type="Proteomes" id="UP000663828">
    <property type="component" value="Unassembled WGS sequence"/>
</dbReference>
<keyword evidence="1 5" id="KW-0645">Protease</keyword>
<dbReference type="CDD" id="cd00190">
    <property type="entry name" value="Tryp_SPc"/>
    <property type="match status" value="1"/>
</dbReference>
<dbReference type="PROSITE" id="PS50240">
    <property type="entry name" value="TRYPSIN_DOM"/>
    <property type="match status" value="1"/>
</dbReference>
<evidence type="ECO:0000256" key="5">
    <source>
        <dbReference type="RuleBase" id="RU363034"/>
    </source>
</evidence>
<dbReference type="InterPro" id="IPR001314">
    <property type="entry name" value="Peptidase_S1A"/>
</dbReference>
<feature type="chain" id="PRO_5035684226" description="Peptidase S1 domain-containing protein" evidence="7">
    <location>
        <begin position="27"/>
        <end position="335"/>
    </location>
</feature>
<evidence type="ECO:0000256" key="3">
    <source>
        <dbReference type="ARBA" id="ARBA00022825"/>
    </source>
</evidence>
<dbReference type="GO" id="GO:0006508">
    <property type="term" value="P:proteolysis"/>
    <property type="evidence" value="ECO:0007669"/>
    <property type="project" value="UniProtKB-KW"/>
</dbReference>
<dbReference type="Pfam" id="PF00089">
    <property type="entry name" value="Trypsin"/>
    <property type="match status" value="1"/>
</dbReference>
<evidence type="ECO:0000256" key="1">
    <source>
        <dbReference type="ARBA" id="ARBA00022670"/>
    </source>
</evidence>
<keyword evidence="6" id="KW-1133">Transmembrane helix</keyword>
<dbReference type="GO" id="GO:0004252">
    <property type="term" value="F:serine-type endopeptidase activity"/>
    <property type="evidence" value="ECO:0007669"/>
    <property type="project" value="InterPro"/>
</dbReference>
<dbReference type="InterPro" id="IPR001254">
    <property type="entry name" value="Trypsin_dom"/>
</dbReference>
<evidence type="ECO:0000256" key="6">
    <source>
        <dbReference type="SAM" id="Phobius"/>
    </source>
</evidence>
<keyword evidence="3 5" id="KW-0720">Serine protease</keyword>
<dbReference type="EMBL" id="CAJNOJ010000026">
    <property type="protein sequence ID" value="CAF0867949.1"/>
    <property type="molecule type" value="Genomic_DNA"/>
</dbReference>
<keyword evidence="11" id="KW-1185">Reference proteome</keyword>
<reference evidence="10" key="1">
    <citation type="submission" date="2021-02" db="EMBL/GenBank/DDBJ databases">
        <authorList>
            <person name="Nowell W R."/>
        </authorList>
    </citation>
    <scope>NUCLEOTIDE SEQUENCE</scope>
</reference>
<dbReference type="InterPro" id="IPR009003">
    <property type="entry name" value="Peptidase_S1_PA"/>
</dbReference>
<dbReference type="PANTHER" id="PTHR24252">
    <property type="entry name" value="ACROSIN-RELATED"/>
    <property type="match status" value="1"/>
</dbReference>
<evidence type="ECO:0000256" key="4">
    <source>
        <dbReference type="ARBA" id="ARBA00023157"/>
    </source>
</evidence>
<dbReference type="PANTHER" id="PTHR24252:SF7">
    <property type="entry name" value="HYALIN"/>
    <property type="match status" value="1"/>
</dbReference>
<dbReference type="SMART" id="SM00020">
    <property type="entry name" value="Tryp_SPc"/>
    <property type="match status" value="1"/>
</dbReference>
<dbReference type="OrthoDB" id="10059102at2759"/>
<evidence type="ECO:0000313" key="11">
    <source>
        <dbReference type="Proteomes" id="UP000663828"/>
    </source>
</evidence>
<evidence type="ECO:0000256" key="7">
    <source>
        <dbReference type="SAM" id="SignalP"/>
    </source>
</evidence>
<dbReference type="PRINTS" id="PR00722">
    <property type="entry name" value="CHYMOTRYPSIN"/>
</dbReference>
<dbReference type="PROSITE" id="PS00134">
    <property type="entry name" value="TRYPSIN_HIS"/>
    <property type="match status" value="1"/>
</dbReference>
<keyword evidence="7" id="KW-0732">Signal</keyword>
<dbReference type="PROSITE" id="PS00135">
    <property type="entry name" value="TRYPSIN_SER"/>
    <property type="match status" value="1"/>
</dbReference>
<gene>
    <name evidence="9" type="ORF">EDS130_LOCUS8138</name>
    <name evidence="10" type="ORF">XAT740_LOCUS13559</name>
</gene>
<accession>A0A814HC88</accession>
<feature type="signal peptide" evidence="7">
    <location>
        <begin position="1"/>
        <end position="26"/>
    </location>
</feature>
<dbReference type="SUPFAM" id="SSF50494">
    <property type="entry name" value="Trypsin-like serine proteases"/>
    <property type="match status" value="1"/>
</dbReference>
<keyword evidence="4" id="KW-1015">Disulfide bond</keyword>
<keyword evidence="6" id="KW-0472">Membrane</keyword>